<evidence type="ECO:0000313" key="11">
    <source>
        <dbReference type="EMBL" id="KKQ15880.1"/>
    </source>
</evidence>
<dbReference type="GO" id="GO:0006508">
    <property type="term" value="P:proteolysis"/>
    <property type="evidence" value="ECO:0007669"/>
    <property type="project" value="InterPro"/>
</dbReference>
<organism evidence="11 12">
    <name type="scientific">Candidatus Daviesbacteria bacterium GW2011_GWA1_36_8</name>
    <dbReference type="NCBI Taxonomy" id="1618417"/>
    <lineage>
        <taxon>Bacteria</taxon>
        <taxon>Candidatus Daviesiibacteriota</taxon>
    </lineage>
</organism>
<evidence type="ECO:0000256" key="5">
    <source>
        <dbReference type="ARBA" id="ARBA00022984"/>
    </source>
</evidence>
<dbReference type="PANTHER" id="PTHR21581">
    <property type="entry name" value="D-ALANYL-D-ALANINE CARBOXYPEPTIDASE"/>
    <property type="match status" value="1"/>
</dbReference>
<dbReference type="PANTHER" id="PTHR21581:SF6">
    <property type="entry name" value="TRAFFICKING PROTEIN PARTICLE COMPLEX SUBUNIT 12"/>
    <property type="match status" value="1"/>
</dbReference>
<sequence length="317" mass="35252">MRKAFLLYFLVILLSVVSLTFYFITASKKALISPVLGISKQRLAENVWFPKEAGKSSAEDTKVSEQITANAAFFVETQSGQVLFSKNQYEKYSVASLIKIMTVIVALEHKSVEDIYSVSQKAADMEPDKMLLIAGERLSLKKLLEGIFLVSANDAAEVLAEGTTGRREEFINLMNSKALQLGMNNTYFVNPTGLEEDPWTCFNKSPCQYSSAFDVLLMSHYAIKKWPEIISITSESHIFIEATSDHQDYDLYSGINLLTTYPGVIGFKTGFTPEAGLTLVTLARRGDKEVMGVLLGATDRRDDAKLLLDYSFKKLGV</sequence>
<gene>
    <name evidence="11" type="ORF">US28_C0008G0012</name>
</gene>
<dbReference type="Proteomes" id="UP000034448">
    <property type="component" value="Unassembled WGS sequence"/>
</dbReference>
<dbReference type="EMBL" id="LBSJ01000008">
    <property type="protein sequence ID" value="KKQ15880.1"/>
    <property type="molecule type" value="Genomic_DNA"/>
</dbReference>
<keyword evidence="4" id="KW-0133">Cell shape</keyword>
<dbReference type="GO" id="GO:0071555">
    <property type="term" value="P:cell wall organization"/>
    <property type="evidence" value="ECO:0007669"/>
    <property type="project" value="UniProtKB-KW"/>
</dbReference>
<evidence type="ECO:0000256" key="1">
    <source>
        <dbReference type="ARBA" id="ARBA00007164"/>
    </source>
</evidence>
<reference evidence="11 12" key="1">
    <citation type="journal article" date="2015" name="Nature">
        <title>rRNA introns, odd ribosomes, and small enigmatic genomes across a large radiation of phyla.</title>
        <authorList>
            <person name="Brown C.T."/>
            <person name="Hug L.A."/>
            <person name="Thomas B.C."/>
            <person name="Sharon I."/>
            <person name="Castelle C.J."/>
            <person name="Singh A."/>
            <person name="Wilkins M.J."/>
            <person name="Williams K.H."/>
            <person name="Banfield J.F."/>
        </authorList>
    </citation>
    <scope>NUCLEOTIDE SEQUENCE [LARGE SCALE GENOMIC DNA]</scope>
</reference>
<protein>
    <submittedName>
        <fullName evidence="11">Serine-type D-Ala-D-Ala carboxypeptidase</fullName>
    </submittedName>
</protein>
<dbReference type="GO" id="GO:0009002">
    <property type="term" value="F:serine-type D-Ala-D-Ala carboxypeptidase activity"/>
    <property type="evidence" value="ECO:0007669"/>
    <property type="project" value="InterPro"/>
</dbReference>
<feature type="active site" description="Proton acceptor" evidence="7">
    <location>
        <position position="99"/>
    </location>
</feature>
<dbReference type="Pfam" id="PF00768">
    <property type="entry name" value="Peptidase_S11"/>
    <property type="match status" value="1"/>
</dbReference>
<comment type="caution">
    <text evidence="11">The sequence shown here is derived from an EMBL/GenBank/DDBJ whole genome shotgun (WGS) entry which is preliminary data.</text>
</comment>
<accession>A0A0G0FQ09</accession>
<evidence type="ECO:0000313" key="12">
    <source>
        <dbReference type="Proteomes" id="UP000034448"/>
    </source>
</evidence>
<evidence type="ECO:0000256" key="6">
    <source>
        <dbReference type="ARBA" id="ARBA00023316"/>
    </source>
</evidence>
<evidence type="ECO:0000256" key="7">
    <source>
        <dbReference type="PIRSR" id="PIRSR618044-1"/>
    </source>
</evidence>
<evidence type="ECO:0000259" key="10">
    <source>
        <dbReference type="Pfam" id="PF00768"/>
    </source>
</evidence>
<keyword evidence="11" id="KW-0645">Protease</keyword>
<dbReference type="InterPro" id="IPR001967">
    <property type="entry name" value="Peptidase_S11_N"/>
</dbReference>
<feature type="binding site" evidence="8">
    <location>
        <position position="268"/>
    </location>
    <ligand>
        <name>substrate</name>
    </ligand>
</feature>
<keyword evidence="3" id="KW-0378">Hydrolase</keyword>
<evidence type="ECO:0000256" key="9">
    <source>
        <dbReference type="RuleBase" id="RU004016"/>
    </source>
</evidence>
<dbReference type="SUPFAM" id="SSF56601">
    <property type="entry name" value="beta-lactamase/transpeptidase-like"/>
    <property type="match status" value="1"/>
</dbReference>
<keyword evidence="5" id="KW-0573">Peptidoglycan synthesis</keyword>
<proteinExistence type="inferred from homology"/>
<feature type="active site" description="Acyl-ester intermediate" evidence="7">
    <location>
        <position position="96"/>
    </location>
</feature>
<evidence type="ECO:0000256" key="2">
    <source>
        <dbReference type="ARBA" id="ARBA00022729"/>
    </source>
</evidence>
<keyword evidence="11" id="KW-0121">Carboxypeptidase</keyword>
<evidence type="ECO:0000256" key="3">
    <source>
        <dbReference type="ARBA" id="ARBA00022801"/>
    </source>
</evidence>
<feature type="domain" description="Peptidase S11 D-alanyl-D-alanine carboxypeptidase A N-terminal" evidence="10">
    <location>
        <begin position="63"/>
        <end position="298"/>
    </location>
</feature>
<dbReference type="GO" id="GO:0008360">
    <property type="term" value="P:regulation of cell shape"/>
    <property type="evidence" value="ECO:0007669"/>
    <property type="project" value="UniProtKB-KW"/>
</dbReference>
<dbReference type="InterPro" id="IPR012338">
    <property type="entry name" value="Beta-lactam/transpept-like"/>
</dbReference>
<dbReference type="GO" id="GO:0009252">
    <property type="term" value="P:peptidoglycan biosynthetic process"/>
    <property type="evidence" value="ECO:0007669"/>
    <property type="project" value="UniProtKB-KW"/>
</dbReference>
<evidence type="ECO:0000256" key="8">
    <source>
        <dbReference type="PIRSR" id="PIRSR618044-2"/>
    </source>
</evidence>
<evidence type="ECO:0000256" key="4">
    <source>
        <dbReference type="ARBA" id="ARBA00022960"/>
    </source>
</evidence>
<dbReference type="Gene3D" id="3.40.710.10">
    <property type="entry name" value="DD-peptidase/beta-lactamase superfamily"/>
    <property type="match status" value="1"/>
</dbReference>
<dbReference type="PRINTS" id="PR00725">
    <property type="entry name" value="DADACBPTASE1"/>
</dbReference>
<name>A0A0G0FQ09_9BACT</name>
<feature type="active site" evidence="7">
    <location>
        <position position="151"/>
    </location>
</feature>
<keyword evidence="2" id="KW-0732">Signal</keyword>
<dbReference type="AlphaFoldDB" id="A0A0G0FQ09"/>
<comment type="similarity">
    <text evidence="1 9">Belongs to the peptidase S11 family.</text>
</comment>
<dbReference type="InterPro" id="IPR018044">
    <property type="entry name" value="Peptidase_S11"/>
</dbReference>
<keyword evidence="6" id="KW-0961">Cell wall biogenesis/degradation</keyword>